<dbReference type="PANTHER" id="PTHR30217">
    <property type="entry name" value="PEPTIDASE U32 FAMILY"/>
    <property type="match status" value="1"/>
</dbReference>
<comment type="caution">
    <text evidence="5">The sequence shown here is derived from an EMBL/GenBank/DDBJ whole genome shotgun (WGS) entry which is preliminary data.</text>
</comment>
<dbReference type="GO" id="GO:0008233">
    <property type="term" value="F:peptidase activity"/>
    <property type="evidence" value="ECO:0007669"/>
    <property type="project" value="UniProtKB-KW"/>
</dbReference>
<dbReference type="RefSeq" id="WP_181338911.1">
    <property type="nucleotide sequence ID" value="NZ_JAAKDE010000004.1"/>
</dbReference>
<dbReference type="PANTHER" id="PTHR30217:SF6">
    <property type="entry name" value="TRNA HYDROXYLATION PROTEIN P"/>
    <property type="match status" value="1"/>
</dbReference>
<dbReference type="InterPro" id="IPR032525">
    <property type="entry name" value="Peptidase_U32_C"/>
</dbReference>
<evidence type="ECO:0000256" key="3">
    <source>
        <dbReference type="ARBA" id="ARBA00038374"/>
    </source>
</evidence>
<dbReference type="InterPro" id="IPR001539">
    <property type="entry name" value="Peptidase_U32"/>
</dbReference>
<accession>A0A8J6I187</accession>
<dbReference type="Gene3D" id="2.40.30.10">
    <property type="entry name" value="Translation factors"/>
    <property type="match status" value="1"/>
</dbReference>
<reference evidence="5" key="1">
    <citation type="submission" date="2020-06" db="EMBL/GenBank/DDBJ databases">
        <title>Novel chitinolytic bacterium.</title>
        <authorList>
            <person name="Ungkulpasvich U."/>
            <person name="Kosugi A."/>
            <person name="Uke A."/>
        </authorList>
    </citation>
    <scope>NUCLEOTIDE SEQUENCE</scope>
    <source>
        <strain evidence="5">UUS1-1</strain>
    </source>
</reference>
<feature type="domain" description="Peptidase family U32 C-terminal" evidence="4">
    <location>
        <begin position="323"/>
        <end position="402"/>
    </location>
</feature>
<keyword evidence="6" id="KW-1185">Reference proteome</keyword>
<evidence type="ECO:0000259" key="4">
    <source>
        <dbReference type="Pfam" id="PF16325"/>
    </source>
</evidence>
<dbReference type="Pfam" id="PF01136">
    <property type="entry name" value="Peptidase_U32"/>
    <property type="match status" value="1"/>
</dbReference>
<name>A0A8J6I187_9FIRM</name>
<dbReference type="Pfam" id="PF16325">
    <property type="entry name" value="Peptidase_U32_C"/>
    <property type="match status" value="1"/>
</dbReference>
<comment type="similarity">
    <text evidence="3">Belongs to the peptidase U32 family.</text>
</comment>
<keyword evidence="2" id="KW-0378">Hydrolase</keyword>
<dbReference type="EMBL" id="JAAKDE010000004">
    <property type="protein sequence ID" value="MBA2132464.1"/>
    <property type="molecule type" value="Genomic_DNA"/>
</dbReference>
<dbReference type="PROSITE" id="PS01276">
    <property type="entry name" value="PEPTIDASE_U32"/>
    <property type="match status" value="1"/>
</dbReference>
<organism evidence="5 6">
    <name type="scientific">Capillibacterium thermochitinicola</name>
    <dbReference type="NCBI Taxonomy" id="2699427"/>
    <lineage>
        <taxon>Bacteria</taxon>
        <taxon>Bacillati</taxon>
        <taxon>Bacillota</taxon>
        <taxon>Capillibacterium</taxon>
    </lineage>
</organism>
<dbReference type="InterPro" id="IPR051454">
    <property type="entry name" value="RNA/ubiquinone_mod_enzymes"/>
</dbReference>
<evidence type="ECO:0000313" key="5">
    <source>
        <dbReference type="EMBL" id="MBA2132464.1"/>
    </source>
</evidence>
<keyword evidence="1" id="KW-0645">Protease</keyword>
<evidence type="ECO:0000313" key="6">
    <source>
        <dbReference type="Proteomes" id="UP000657177"/>
    </source>
</evidence>
<protein>
    <submittedName>
        <fullName evidence="5">U32 family peptidase</fullName>
    </submittedName>
</protein>
<evidence type="ECO:0000256" key="1">
    <source>
        <dbReference type="ARBA" id="ARBA00022670"/>
    </source>
</evidence>
<dbReference type="AlphaFoldDB" id="A0A8J6I187"/>
<gene>
    <name evidence="5" type="ORF">G5B42_02745</name>
</gene>
<dbReference type="Proteomes" id="UP000657177">
    <property type="component" value="Unassembled WGS sequence"/>
</dbReference>
<dbReference type="GO" id="GO:0006508">
    <property type="term" value="P:proteolysis"/>
    <property type="evidence" value="ECO:0007669"/>
    <property type="project" value="UniProtKB-KW"/>
</dbReference>
<proteinExistence type="inferred from homology"/>
<sequence>MKKPELLVPAGDLEKLRTAILYGADAVYTGVEGLSLRAQQAEMTTAELAEGVRMAHQRGVKVYAAINISARNSDLALVKEKTGELAAIGVDGVILSDPGVLSLVRRVDPHLPVHLSTQASTTNTEAVRFWHEQGVSRIVLARELNLEEIAAIARDVPEVELEIFIHGAMCLAYSGRCLLSSYLTGRSANRGECTHPCRWEYMLTERTRPDEPLILTEDGRYSYLLSSKDLRMIEYLPEVLAAGVSSLKIEGRMKTVYYVAVVTRTYRWALDAAFKDPEGYRCAPEWLAELDKVSNRGYTTGFYLKHKGEAFAGLNTEKSYRQTYGLAGTVLEYLPEEGKMLVALRNQLNAGDETELLLPETTLTIDSTTMTDEDGHPLAAGHNSYRVYFQVDRPVPAGAVLRRRLTGT</sequence>
<evidence type="ECO:0000256" key="2">
    <source>
        <dbReference type="ARBA" id="ARBA00022801"/>
    </source>
</evidence>